<name>A0A8J5NBW8_HOMAM</name>
<dbReference type="Proteomes" id="UP000747542">
    <property type="component" value="Unassembled WGS sequence"/>
</dbReference>
<accession>A0A8J5NBW8</accession>
<dbReference type="AlphaFoldDB" id="A0A8J5NBW8"/>
<dbReference type="EMBL" id="JAHLQT010002281">
    <property type="protein sequence ID" value="KAG7177470.1"/>
    <property type="molecule type" value="Genomic_DNA"/>
</dbReference>
<keyword evidence="2" id="KW-1185">Reference proteome</keyword>
<sequence length="25" mass="2851">MSILLLRGQYQLCEGPPNTNVQGRY</sequence>
<evidence type="ECO:0000313" key="1">
    <source>
        <dbReference type="EMBL" id="KAG7177470.1"/>
    </source>
</evidence>
<reference evidence="1" key="1">
    <citation type="journal article" date="2021" name="Sci. Adv.">
        <title>The American lobster genome reveals insights on longevity, neural, and immune adaptations.</title>
        <authorList>
            <person name="Polinski J.M."/>
            <person name="Zimin A.V."/>
            <person name="Clark K.F."/>
            <person name="Kohn A.B."/>
            <person name="Sadowski N."/>
            <person name="Timp W."/>
            <person name="Ptitsyn A."/>
            <person name="Khanna P."/>
            <person name="Romanova D.Y."/>
            <person name="Williams P."/>
            <person name="Greenwood S.J."/>
            <person name="Moroz L.L."/>
            <person name="Walt D.R."/>
            <person name="Bodnar A.G."/>
        </authorList>
    </citation>
    <scope>NUCLEOTIDE SEQUENCE</scope>
    <source>
        <strain evidence="1">GMGI-L3</strain>
    </source>
</reference>
<evidence type="ECO:0000313" key="2">
    <source>
        <dbReference type="Proteomes" id="UP000747542"/>
    </source>
</evidence>
<gene>
    <name evidence="1" type="ORF">Hamer_G027233</name>
</gene>
<organism evidence="1 2">
    <name type="scientific">Homarus americanus</name>
    <name type="common">American lobster</name>
    <dbReference type="NCBI Taxonomy" id="6706"/>
    <lineage>
        <taxon>Eukaryota</taxon>
        <taxon>Metazoa</taxon>
        <taxon>Ecdysozoa</taxon>
        <taxon>Arthropoda</taxon>
        <taxon>Crustacea</taxon>
        <taxon>Multicrustacea</taxon>
        <taxon>Malacostraca</taxon>
        <taxon>Eumalacostraca</taxon>
        <taxon>Eucarida</taxon>
        <taxon>Decapoda</taxon>
        <taxon>Pleocyemata</taxon>
        <taxon>Astacidea</taxon>
        <taxon>Nephropoidea</taxon>
        <taxon>Nephropidae</taxon>
        <taxon>Homarus</taxon>
    </lineage>
</organism>
<proteinExistence type="predicted"/>
<protein>
    <submittedName>
        <fullName evidence="1">Uncharacterized protein</fullName>
    </submittedName>
</protein>
<comment type="caution">
    <text evidence="1">The sequence shown here is derived from an EMBL/GenBank/DDBJ whole genome shotgun (WGS) entry which is preliminary data.</text>
</comment>